<feature type="domain" description="DUF3870" evidence="1">
    <location>
        <begin position="9"/>
        <end position="102"/>
    </location>
</feature>
<evidence type="ECO:0000313" key="3">
    <source>
        <dbReference type="Proteomes" id="UP001163687"/>
    </source>
</evidence>
<dbReference type="Pfam" id="PF12986">
    <property type="entry name" value="DUF3870"/>
    <property type="match status" value="1"/>
</dbReference>
<accession>A0AA35CJW1</accession>
<organism evidence="2 3">
    <name type="scientific">Caldinitratiruptor microaerophilus</name>
    <dbReference type="NCBI Taxonomy" id="671077"/>
    <lineage>
        <taxon>Bacteria</taxon>
        <taxon>Bacillati</taxon>
        <taxon>Bacillota</taxon>
        <taxon>Clostridia</taxon>
        <taxon>Eubacteriales</taxon>
        <taxon>Symbiobacteriaceae</taxon>
        <taxon>Caldinitratiruptor</taxon>
    </lineage>
</organism>
<dbReference type="Proteomes" id="UP001163687">
    <property type="component" value="Chromosome"/>
</dbReference>
<sequence length="109" mass="12263">MGPSGKTVLVTGYAKAPQGTSMYEQYKYAGIVLEVETATHRVVDVEFTFVTQLARDFVRRLIVGYSLLDEVDEIVAVLNERYLAPSREAVVVALRAAAQRYQEHVKSRR</sequence>
<proteinExistence type="predicted"/>
<evidence type="ECO:0000259" key="1">
    <source>
        <dbReference type="Pfam" id="PF12986"/>
    </source>
</evidence>
<dbReference type="KEGG" id="cmic:caldi_09190"/>
<gene>
    <name evidence="2" type="ORF">caldi_09190</name>
</gene>
<dbReference type="AlphaFoldDB" id="A0AA35CJW1"/>
<dbReference type="EMBL" id="AP025628">
    <property type="protein sequence ID" value="BDG59829.1"/>
    <property type="molecule type" value="Genomic_DNA"/>
</dbReference>
<dbReference type="RefSeq" id="WP_264843916.1">
    <property type="nucleotide sequence ID" value="NZ_AP025628.1"/>
</dbReference>
<name>A0AA35CJW1_9FIRM</name>
<dbReference type="InterPro" id="IPR024617">
    <property type="entry name" value="DUF3870"/>
</dbReference>
<keyword evidence="3" id="KW-1185">Reference proteome</keyword>
<evidence type="ECO:0000313" key="2">
    <source>
        <dbReference type="EMBL" id="BDG59829.1"/>
    </source>
</evidence>
<protein>
    <recommendedName>
        <fullName evidence="1">DUF3870 domain-containing protein</fullName>
    </recommendedName>
</protein>
<reference evidence="2" key="1">
    <citation type="submission" date="2022-03" db="EMBL/GenBank/DDBJ databases">
        <title>Complete genome sequence of Caldinitratiruptor microaerophilus.</title>
        <authorList>
            <person name="Mukaiyama R."/>
            <person name="Nishiyama T."/>
            <person name="Ueda K."/>
        </authorList>
    </citation>
    <scope>NUCLEOTIDE SEQUENCE</scope>
    <source>
        <strain evidence="2">JCM 16183</strain>
    </source>
</reference>